<dbReference type="PANTHER" id="PTHR42961">
    <property type="entry name" value="IRON-SULFUR PROTEIN NUBPL"/>
    <property type="match status" value="1"/>
</dbReference>
<comment type="subunit">
    <text evidence="7">Homodimer.</text>
</comment>
<dbReference type="Pfam" id="PF10609">
    <property type="entry name" value="ParA"/>
    <property type="match status" value="1"/>
</dbReference>
<organism evidence="8 9">
    <name type="scientific">Haemophilus ducreyi</name>
    <dbReference type="NCBI Taxonomy" id="730"/>
    <lineage>
        <taxon>Bacteria</taxon>
        <taxon>Pseudomonadati</taxon>
        <taxon>Pseudomonadota</taxon>
        <taxon>Gammaproteobacteria</taxon>
        <taxon>Pasteurellales</taxon>
        <taxon>Pasteurellaceae</taxon>
        <taxon>Haemophilus</taxon>
    </lineage>
</organism>
<dbReference type="EMBL" id="CP011219">
    <property type="protein sequence ID" value="AKO32801.1"/>
    <property type="molecule type" value="Genomic_DNA"/>
</dbReference>
<dbReference type="CDD" id="cd02037">
    <property type="entry name" value="Mrp_NBP35"/>
    <property type="match status" value="1"/>
</dbReference>
<dbReference type="GO" id="GO:0051539">
    <property type="term" value="F:4 iron, 4 sulfur cluster binding"/>
    <property type="evidence" value="ECO:0007669"/>
    <property type="project" value="TreeGrafter"/>
</dbReference>
<keyword evidence="1 7" id="KW-0479">Metal-binding</keyword>
<evidence type="ECO:0000256" key="7">
    <source>
        <dbReference type="HAMAP-Rule" id="MF_02040"/>
    </source>
</evidence>
<dbReference type="InterPro" id="IPR019591">
    <property type="entry name" value="Mrp/NBP35_ATP-bd"/>
</dbReference>
<evidence type="ECO:0000256" key="2">
    <source>
        <dbReference type="ARBA" id="ARBA00022741"/>
    </source>
</evidence>
<dbReference type="GO" id="GO:0005524">
    <property type="term" value="F:ATP binding"/>
    <property type="evidence" value="ECO:0007669"/>
    <property type="project" value="UniProtKB-UniRule"/>
</dbReference>
<evidence type="ECO:0000256" key="1">
    <source>
        <dbReference type="ARBA" id="ARBA00022723"/>
    </source>
</evidence>
<dbReference type="HAMAP" id="MF_02040">
    <property type="entry name" value="Mrp_NBP35"/>
    <property type="match status" value="1"/>
</dbReference>
<evidence type="ECO:0000313" key="9">
    <source>
        <dbReference type="Proteomes" id="UP000060132"/>
    </source>
</evidence>
<accession>A0AAC8ZAR2</accession>
<evidence type="ECO:0000256" key="6">
    <source>
        <dbReference type="ARBA" id="ARBA00024036"/>
    </source>
</evidence>
<dbReference type="NCBIfam" id="NF008669">
    <property type="entry name" value="PRK11670.1"/>
    <property type="match status" value="1"/>
</dbReference>
<dbReference type="PROSITE" id="PS01215">
    <property type="entry name" value="MRP"/>
    <property type="match status" value="1"/>
</dbReference>
<dbReference type="FunFam" id="3.40.50.300:FF:000418">
    <property type="entry name" value="Iron-sulfur cluster carrier protein"/>
    <property type="match status" value="1"/>
</dbReference>
<evidence type="ECO:0000256" key="5">
    <source>
        <dbReference type="ARBA" id="ARBA00023014"/>
    </source>
</evidence>
<keyword evidence="3 7" id="KW-0067">ATP-binding</keyword>
<feature type="binding site" evidence="7">
    <location>
        <begin position="110"/>
        <end position="117"/>
    </location>
    <ligand>
        <name>ATP</name>
        <dbReference type="ChEBI" id="CHEBI:30616"/>
    </ligand>
</feature>
<keyword evidence="4 7" id="KW-0408">Iron</keyword>
<keyword evidence="7" id="KW-0378">Hydrolase</keyword>
<comment type="similarity">
    <text evidence="6 7">Belongs to the Mrp/NBP35 ATP-binding proteins family.</text>
</comment>
<dbReference type="InterPro" id="IPR044304">
    <property type="entry name" value="NUBPL-like"/>
</dbReference>
<dbReference type="OMA" id="VSGCPMR"/>
<proteinExistence type="inferred from homology"/>
<reference evidence="8 9" key="1">
    <citation type="journal article" date="2015" name="PLoS Negl. Trop. Dis.">
        <title>Haemophilus ducreyi Cutaneous Ulcer Strains Are Nearly Identical to Class I Genital Ulcer Strains.</title>
        <authorList>
            <person name="Gangaiah D."/>
            <person name="Webb K.M."/>
            <person name="Humphreys T.L."/>
            <person name="Fortney K.R."/>
            <person name="Toh E."/>
            <person name="Tai A."/>
            <person name="Katz S.S."/>
            <person name="Pillay A."/>
            <person name="Chen C.Y."/>
            <person name="Roberts S.A."/>
            <person name="Munson R.S.Jr."/>
            <person name="Spinola S.M."/>
        </authorList>
    </citation>
    <scope>NUCLEOTIDE SEQUENCE [LARGE SCALE GENOMIC DNA]</scope>
    <source>
        <strain evidence="9">CLU2</strain>
    </source>
</reference>
<evidence type="ECO:0000313" key="8">
    <source>
        <dbReference type="EMBL" id="AKO32801.1"/>
    </source>
</evidence>
<dbReference type="PANTHER" id="PTHR42961:SF2">
    <property type="entry name" value="IRON-SULFUR PROTEIN NUBPL"/>
    <property type="match status" value="1"/>
</dbReference>
<dbReference type="InterPro" id="IPR000808">
    <property type="entry name" value="Mrp-like_CS"/>
</dbReference>
<dbReference type="Proteomes" id="UP000060132">
    <property type="component" value="Chromosome"/>
</dbReference>
<dbReference type="GO" id="GO:0140663">
    <property type="term" value="F:ATP-dependent FeS chaperone activity"/>
    <property type="evidence" value="ECO:0007669"/>
    <property type="project" value="InterPro"/>
</dbReference>
<protein>
    <recommendedName>
        <fullName evidence="7">Iron-sulfur cluster carrier protein</fullName>
    </recommendedName>
</protein>
<dbReference type="InterPro" id="IPR027417">
    <property type="entry name" value="P-loop_NTPase"/>
</dbReference>
<name>A0AAC8ZAR2_HAEDC</name>
<dbReference type="GO" id="GO:0046872">
    <property type="term" value="F:metal ion binding"/>
    <property type="evidence" value="ECO:0007669"/>
    <property type="project" value="UniProtKB-KW"/>
</dbReference>
<dbReference type="Gene3D" id="3.40.50.300">
    <property type="entry name" value="P-loop containing nucleotide triphosphate hydrolases"/>
    <property type="match status" value="1"/>
</dbReference>
<dbReference type="GO" id="GO:0016887">
    <property type="term" value="F:ATP hydrolysis activity"/>
    <property type="evidence" value="ECO:0007669"/>
    <property type="project" value="UniProtKB-UniRule"/>
</dbReference>
<evidence type="ECO:0000256" key="4">
    <source>
        <dbReference type="ARBA" id="ARBA00023004"/>
    </source>
</evidence>
<dbReference type="SMR" id="A0AAC8ZAR2"/>
<dbReference type="GO" id="GO:0005829">
    <property type="term" value="C:cytosol"/>
    <property type="evidence" value="ECO:0007669"/>
    <property type="project" value="TreeGrafter"/>
</dbReference>
<dbReference type="GO" id="GO:0016226">
    <property type="term" value="P:iron-sulfur cluster assembly"/>
    <property type="evidence" value="ECO:0007669"/>
    <property type="project" value="InterPro"/>
</dbReference>
<dbReference type="RefSeq" id="WP_010945519.1">
    <property type="nucleotide sequence ID" value="NZ_CP011218.1"/>
</dbReference>
<keyword evidence="5 7" id="KW-0411">Iron-sulfur</keyword>
<gene>
    <name evidence="8" type="ORF">RZ57_06725</name>
</gene>
<comment type="function">
    <text evidence="7">Binds and transfers iron-sulfur (Fe-S) clusters to target apoproteins. Can hydrolyze ATP.</text>
</comment>
<sequence>MNQLNGQQLNDIILVLQNFTHSTLKKDLISLNAFKKAELTCGILRIELSMPFVWQTGFEALQAEVEQQLKQITGASGVKWVLNYQIATLKRANNHPAVNGVKNIIAVTSGKGGVGKSTTSINLALALQAQGAKVGILDADIYGPSIPHMLGAQDQRPTSPDNRHITPIEAYGIQSNSIGYLMAEDNATIWRGPMASSALSQLLNETWWTDLDYLVIDMPPGTGDIQLTLSQQIPVTGAVVVTTPQDIALLDAIKGIAMFQKVAVPVLGVIENMSVHICQNCGHQEAIFGTGGASKVAEKYNTQLLGQLPLHIRLRQDLDAGTPTVVADPTHEISQAYLALAAKVAAELYWQGTVIPSEIMIREVK</sequence>
<dbReference type="InterPro" id="IPR033756">
    <property type="entry name" value="YlxH/NBP35"/>
</dbReference>
<dbReference type="AlphaFoldDB" id="A0AAC8ZAR2"/>
<keyword evidence="2 7" id="KW-0547">Nucleotide-binding</keyword>
<dbReference type="SUPFAM" id="SSF52540">
    <property type="entry name" value="P-loop containing nucleoside triphosphate hydrolases"/>
    <property type="match status" value="1"/>
</dbReference>
<evidence type="ECO:0000256" key="3">
    <source>
        <dbReference type="ARBA" id="ARBA00022840"/>
    </source>
</evidence>